<dbReference type="InterPro" id="IPR025558">
    <property type="entry name" value="DUF4283"/>
</dbReference>
<dbReference type="PANTHER" id="PTHR31286">
    <property type="entry name" value="GLYCINE-RICH CELL WALL STRUCTURAL PROTEIN 1.8-LIKE"/>
    <property type="match status" value="1"/>
</dbReference>
<dbReference type="Pfam" id="PF14111">
    <property type="entry name" value="DUF4283"/>
    <property type="match status" value="1"/>
</dbReference>
<accession>A0A2K3NGV2</accession>
<dbReference type="ExpressionAtlas" id="A0A2K3NGV2">
    <property type="expression patterns" value="baseline"/>
</dbReference>
<organism evidence="3 4">
    <name type="scientific">Trifolium pratense</name>
    <name type="common">Red clover</name>
    <dbReference type="NCBI Taxonomy" id="57577"/>
    <lineage>
        <taxon>Eukaryota</taxon>
        <taxon>Viridiplantae</taxon>
        <taxon>Streptophyta</taxon>
        <taxon>Embryophyta</taxon>
        <taxon>Tracheophyta</taxon>
        <taxon>Spermatophyta</taxon>
        <taxon>Magnoliopsida</taxon>
        <taxon>eudicotyledons</taxon>
        <taxon>Gunneridae</taxon>
        <taxon>Pentapetalae</taxon>
        <taxon>rosids</taxon>
        <taxon>fabids</taxon>
        <taxon>Fabales</taxon>
        <taxon>Fabaceae</taxon>
        <taxon>Papilionoideae</taxon>
        <taxon>50 kb inversion clade</taxon>
        <taxon>NPAAA clade</taxon>
        <taxon>Hologalegina</taxon>
        <taxon>IRL clade</taxon>
        <taxon>Trifolieae</taxon>
        <taxon>Trifolium</taxon>
    </lineage>
</organism>
<evidence type="ECO:0000256" key="1">
    <source>
        <dbReference type="SAM" id="MobiDB-lite"/>
    </source>
</evidence>
<dbReference type="AlphaFoldDB" id="A0A2K3NGV2"/>
<evidence type="ECO:0000259" key="2">
    <source>
        <dbReference type="Pfam" id="PF14111"/>
    </source>
</evidence>
<feature type="region of interest" description="Disordered" evidence="1">
    <location>
        <begin position="299"/>
        <end position="324"/>
    </location>
</feature>
<feature type="compositionally biased region" description="Basic and acidic residues" evidence="1">
    <location>
        <begin position="299"/>
        <end position="312"/>
    </location>
</feature>
<protein>
    <recommendedName>
        <fullName evidence="2">DUF4283 domain-containing protein</fullName>
    </recommendedName>
</protein>
<reference evidence="3 4" key="1">
    <citation type="journal article" date="2014" name="Am. J. Bot.">
        <title>Genome assembly and annotation for red clover (Trifolium pratense; Fabaceae).</title>
        <authorList>
            <person name="Istvanek J."/>
            <person name="Jaros M."/>
            <person name="Krenek A."/>
            <person name="Repkova J."/>
        </authorList>
    </citation>
    <scope>NUCLEOTIDE SEQUENCE [LARGE SCALE GENOMIC DNA]</scope>
    <source>
        <strain evidence="4">cv. Tatra</strain>
        <tissue evidence="3">Young leaves</tissue>
    </source>
</reference>
<dbReference type="STRING" id="57577.A0A2K3NGV2"/>
<evidence type="ECO:0000313" key="3">
    <source>
        <dbReference type="EMBL" id="PNY02253.1"/>
    </source>
</evidence>
<evidence type="ECO:0000313" key="4">
    <source>
        <dbReference type="Proteomes" id="UP000236291"/>
    </source>
</evidence>
<gene>
    <name evidence="3" type="ORF">L195_g025558</name>
</gene>
<comment type="caution">
    <text evidence="3">The sequence shown here is derived from an EMBL/GenBank/DDBJ whole genome shotgun (WGS) entry which is preliminary data.</text>
</comment>
<feature type="compositionally biased region" description="Polar residues" evidence="1">
    <location>
        <begin position="313"/>
        <end position="324"/>
    </location>
</feature>
<dbReference type="Proteomes" id="UP000236291">
    <property type="component" value="Unassembled WGS sequence"/>
</dbReference>
<name>A0A2K3NGV2_TRIPR</name>
<dbReference type="PANTHER" id="PTHR31286:SF176">
    <property type="entry name" value="DUF4283 DOMAIN PROTEIN"/>
    <property type="match status" value="1"/>
</dbReference>
<dbReference type="InterPro" id="IPR040256">
    <property type="entry name" value="At4g02000-like"/>
</dbReference>
<feature type="domain" description="DUF4283" evidence="2">
    <location>
        <begin position="60"/>
        <end position="145"/>
    </location>
</feature>
<dbReference type="EMBL" id="ASHM01021106">
    <property type="protein sequence ID" value="PNY02253.1"/>
    <property type="molecule type" value="Genomic_DNA"/>
</dbReference>
<reference evidence="3 4" key="2">
    <citation type="journal article" date="2017" name="Front. Plant Sci.">
        <title>Gene Classification and Mining of Molecular Markers Useful in Red Clover (Trifolium pratense) Breeding.</title>
        <authorList>
            <person name="Istvanek J."/>
            <person name="Dluhosova J."/>
            <person name="Dluhos P."/>
            <person name="Patkova L."/>
            <person name="Nedelnik J."/>
            <person name="Repkova J."/>
        </authorList>
    </citation>
    <scope>NUCLEOTIDE SEQUENCE [LARGE SCALE GENOMIC DNA]</scope>
    <source>
        <strain evidence="4">cv. Tatra</strain>
        <tissue evidence="3">Young leaves</tissue>
    </source>
</reference>
<sequence>MAKLPVPDCEGFNSKQKLSFAQALNNVCDVPLNHLPKPCLKGDDIAIKIPQEEYKASLEDCQNHLHGRLLLSKGDLPFTLHDLRVKLSNIWKPLGRWGIVSLGNGFYEFKFSSIEDLQSVRVVSSWSLKPEFLKLFAWSPNYNPNYYKPTTAQCWVRFLSLPQEYWRPKILFAIANSLGTPCIGHSFSSKYIPIQKEVLATRNKNQIDQAEVIIDDSIDQFAVHGINNVATHKCVDNNPLLGFVDSNTLRTIVDGEVISIDKVQPEDRCPPIIDNMEGAVTHEEIATPEHIHETLANHEDHGNRNHKDHETQKQQANTGSQQPIHENESLLVPKMQMEETSIAQPTPNHEVNHGSGVEGNLHQVDLDSYTVFETQLPHVIIDDMEKIKQAWANRES</sequence>
<proteinExistence type="predicted"/>